<keyword evidence="5" id="KW-1185">Reference proteome</keyword>
<dbReference type="SUPFAM" id="SSF53649">
    <property type="entry name" value="Alkaline phosphatase-like"/>
    <property type="match status" value="1"/>
</dbReference>
<dbReference type="PANTHER" id="PTHR42693">
    <property type="entry name" value="ARYLSULFATASE FAMILY MEMBER"/>
    <property type="match status" value="1"/>
</dbReference>
<dbReference type="EMBL" id="QGDT01000004">
    <property type="protein sequence ID" value="PWJ58448.1"/>
    <property type="molecule type" value="Genomic_DNA"/>
</dbReference>
<dbReference type="RefSeq" id="WP_109674297.1">
    <property type="nucleotide sequence ID" value="NZ_QGDT01000004.1"/>
</dbReference>
<dbReference type="InterPro" id="IPR000917">
    <property type="entry name" value="Sulfatase_N"/>
</dbReference>
<evidence type="ECO:0000256" key="2">
    <source>
        <dbReference type="ARBA" id="ARBA00022801"/>
    </source>
</evidence>
<sequence>MRLNTWKIAYPLLIVLLLTNVLVKAQQPNIVMVLTDDQGYGDIAAHGNKNIKTPNLDKLYENSIRFTDFHVATTCAPSRSGLLTGKYCNTVGVWHTILGRQLLAKEETTLPQLLQQAGYKTGIFGKWHLGDNYPYRPQDRGFDEVLIHGGGGVTQAPDYWNNDYFDDVYFHNGTPKKFEGYCNDIWFGEASKFIMDNKTKPFFCYIPTNSPHGPYHVADAYSKPYRNNPEIPNPNFYGMITNIDEQVGKLIDKLKKEGLYDNTIFIFMTDNGTAAGVKFGKNQEVVSGFNAQMRGTKGSPYDGGHRVPFYMHWPKGGLAQGRSITELTSYTDVLPTLLELSKVPLPSGLNIDGKSLVPLLKGQVANWPDRVMVSDVQREEFLVKYKQYSVMTKDWRFVNGKELYKIKEDPGQSNNLFDQFPDKVAELKEAYEQWWKRVSVRAEKFSRVIVGSPYEKVTALTAHDLHVGDEPYPAWNQNMVRAAKGGNGFWALESHEAGRYRIELRRYPKESSLAVNAVAPAGQAVPGGSPYKPGKALAIQKMKIKIGDRELEKKVDDQQQFARFEVDLPKGDFDMYSYMIDQNEEVYSAFYVYIERL</sequence>
<accession>A0A316ALZ6</accession>
<comment type="caution">
    <text evidence="4">The sequence shown here is derived from an EMBL/GenBank/DDBJ whole genome shotgun (WGS) entry which is preliminary data.</text>
</comment>
<evidence type="ECO:0000313" key="5">
    <source>
        <dbReference type="Proteomes" id="UP000245880"/>
    </source>
</evidence>
<dbReference type="InterPro" id="IPR017850">
    <property type="entry name" value="Alkaline_phosphatase_core_sf"/>
</dbReference>
<dbReference type="OrthoDB" id="9764377at2"/>
<dbReference type="Proteomes" id="UP000245880">
    <property type="component" value="Unassembled WGS sequence"/>
</dbReference>
<dbReference type="AlphaFoldDB" id="A0A316ALZ6"/>
<protein>
    <submittedName>
        <fullName evidence="4">Arylsulfatase A-like enzyme</fullName>
    </submittedName>
</protein>
<dbReference type="PANTHER" id="PTHR42693:SF53">
    <property type="entry name" value="ENDO-4-O-SULFATASE"/>
    <property type="match status" value="1"/>
</dbReference>
<evidence type="ECO:0000259" key="3">
    <source>
        <dbReference type="Pfam" id="PF00884"/>
    </source>
</evidence>
<evidence type="ECO:0000313" key="4">
    <source>
        <dbReference type="EMBL" id="PWJ58448.1"/>
    </source>
</evidence>
<keyword evidence="2" id="KW-0378">Hydrolase</keyword>
<dbReference type="Gene3D" id="3.40.720.10">
    <property type="entry name" value="Alkaline Phosphatase, subunit A"/>
    <property type="match status" value="1"/>
</dbReference>
<dbReference type="GO" id="GO:0004065">
    <property type="term" value="F:arylsulfatase activity"/>
    <property type="evidence" value="ECO:0007669"/>
    <property type="project" value="TreeGrafter"/>
</dbReference>
<dbReference type="Gene3D" id="3.30.1120.10">
    <property type="match status" value="1"/>
</dbReference>
<dbReference type="InterPro" id="IPR050738">
    <property type="entry name" value="Sulfatase"/>
</dbReference>
<dbReference type="Pfam" id="PF00884">
    <property type="entry name" value="Sulfatase"/>
    <property type="match status" value="1"/>
</dbReference>
<comment type="similarity">
    <text evidence="1">Belongs to the sulfatase family.</text>
</comment>
<feature type="domain" description="Sulfatase N-terminal" evidence="3">
    <location>
        <begin position="28"/>
        <end position="341"/>
    </location>
</feature>
<organism evidence="4 5">
    <name type="scientific">Dyadobacter jejuensis</name>
    <dbReference type="NCBI Taxonomy" id="1082580"/>
    <lineage>
        <taxon>Bacteria</taxon>
        <taxon>Pseudomonadati</taxon>
        <taxon>Bacteroidota</taxon>
        <taxon>Cytophagia</taxon>
        <taxon>Cytophagales</taxon>
        <taxon>Spirosomataceae</taxon>
        <taxon>Dyadobacter</taxon>
    </lineage>
</organism>
<dbReference type="CDD" id="cd16146">
    <property type="entry name" value="ARS_like"/>
    <property type="match status" value="1"/>
</dbReference>
<reference evidence="4 5" key="1">
    <citation type="submission" date="2018-03" db="EMBL/GenBank/DDBJ databases">
        <title>Genomic Encyclopedia of Archaeal and Bacterial Type Strains, Phase II (KMG-II): from individual species to whole genera.</title>
        <authorList>
            <person name="Goeker M."/>
        </authorList>
    </citation>
    <scope>NUCLEOTIDE SEQUENCE [LARGE SCALE GENOMIC DNA]</scope>
    <source>
        <strain evidence="4 5">DSM 100346</strain>
    </source>
</reference>
<name>A0A316ALZ6_9BACT</name>
<evidence type="ECO:0000256" key="1">
    <source>
        <dbReference type="ARBA" id="ARBA00008779"/>
    </source>
</evidence>
<dbReference type="FunFam" id="3.40.720.10:FF:000070">
    <property type="entry name" value="Arylsulfatase A"/>
    <property type="match status" value="1"/>
</dbReference>
<gene>
    <name evidence="4" type="ORF">CLV98_104308</name>
</gene>
<proteinExistence type="inferred from homology"/>